<dbReference type="SUPFAM" id="SSF88659">
    <property type="entry name" value="Sigma3 and sigma4 domains of RNA polymerase sigma factors"/>
    <property type="match status" value="1"/>
</dbReference>
<dbReference type="Gene3D" id="1.10.10.10">
    <property type="entry name" value="Winged helix-like DNA-binding domain superfamily/Winged helix DNA-binding domain"/>
    <property type="match status" value="1"/>
</dbReference>
<gene>
    <name evidence="8" type="ORF">AC812_09525</name>
</gene>
<organism evidence="8 9">
    <name type="scientific">Bellilinea caldifistulae</name>
    <dbReference type="NCBI Taxonomy" id="360411"/>
    <lineage>
        <taxon>Bacteria</taxon>
        <taxon>Bacillati</taxon>
        <taxon>Chloroflexota</taxon>
        <taxon>Anaerolineae</taxon>
        <taxon>Anaerolineales</taxon>
        <taxon>Anaerolineaceae</taxon>
        <taxon>Bellilinea</taxon>
    </lineage>
</organism>
<dbReference type="InterPro" id="IPR013324">
    <property type="entry name" value="RNA_pol_sigma_r3/r4-like"/>
</dbReference>
<dbReference type="GO" id="GO:0016987">
    <property type="term" value="F:sigma factor activity"/>
    <property type="evidence" value="ECO:0007669"/>
    <property type="project" value="UniProtKB-KW"/>
</dbReference>
<dbReference type="InterPro" id="IPR007630">
    <property type="entry name" value="RNA_pol_sigma70_r4"/>
</dbReference>
<feature type="domain" description="RNA polymerase sigma-70 region 2" evidence="6">
    <location>
        <begin position="36"/>
        <end position="101"/>
    </location>
</feature>
<comment type="caution">
    <text evidence="8">The sequence shown here is derived from an EMBL/GenBank/DDBJ whole genome shotgun (WGS) entry which is preliminary data.</text>
</comment>
<dbReference type="Gene3D" id="1.10.1740.10">
    <property type="match status" value="1"/>
</dbReference>
<dbReference type="InterPro" id="IPR014284">
    <property type="entry name" value="RNA_pol_sigma-70_dom"/>
</dbReference>
<keyword evidence="3" id="KW-0731">Sigma factor</keyword>
<dbReference type="InterPro" id="IPR039425">
    <property type="entry name" value="RNA_pol_sigma-70-like"/>
</dbReference>
<reference evidence="8 9" key="1">
    <citation type="submission" date="2015-07" db="EMBL/GenBank/DDBJ databases">
        <title>Draft genome of Bellilinea caldifistulae DSM 17877.</title>
        <authorList>
            <person name="Hemp J."/>
            <person name="Ward L.M."/>
            <person name="Pace L.A."/>
            <person name="Fischer W.W."/>
        </authorList>
    </citation>
    <scope>NUCLEOTIDE SEQUENCE [LARGE SCALE GENOMIC DNA]</scope>
    <source>
        <strain evidence="8 9">GOMI-1</strain>
    </source>
</reference>
<evidence type="ECO:0000256" key="4">
    <source>
        <dbReference type="ARBA" id="ARBA00023125"/>
    </source>
</evidence>
<dbReference type="NCBIfam" id="TIGR02937">
    <property type="entry name" value="sigma70-ECF"/>
    <property type="match status" value="1"/>
</dbReference>
<dbReference type="GO" id="GO:0003677">
    <property type="term" value="F:DNA binding"/>
    <property type="evidence" value="ECO:0007669"/>
    <property type="project" value="UniProtKB-KW"/>
</dbReference>
<dbReference type="PANTHER" id="PTHR43133:SF57">
    <property type="entry name" value="RNA POLYMERASE SIGMA-70 FACTOR"/>
    <property type="match status" value="1"/>
</dbReference>
<keyword evidence="9" id="KW-1185">Reference proteome</keyword>
<evidence type="ECO:0000256" key="3">
    <source>
        <dbReference type="ARBA" id="ARBA00023082"/>
    </source>
</evidence>
<keyword evidence="4" id="KW-0238">DNA-binding</keyword>
<proteinExistence type="inferred from homology"/>
<evidence type="ECO:0000256" key="1">
    <source>
        <dbReference type="ARBA" id="ARBA00010641"/>
    </source>
</evidence>
<dbReference type="Proteomes" id="UP000050514">
    <property type="component" value="Unassembled WGS sequence"/>
</dbReference>
<evidence type="ECO:0000259" key="6">
    <source>
        <dbReference type="Pfam" id="PF04542"/>
    </source>
</evidence>
<keyword evidence="2" id="KW-0805">Transcription regulation</keyword>
<name>A0A0P6XS23_9CHLR</name>
<dbReference type="InterPro" id="IPR036388">
    <property type="entry name" value="WH-like_DNA-bd_sf"/>
</dbReference>
<comment type="similarity">
    <text evidence="1">Belongs to the sigma-70 factor family. ECF subfamily.</text>
</comment>
<dbReference type="Pfam" id="PF04542">
    <property type="entry name" value="Sigma70_r2"/>
    <property type="match status" value="1"/>
</dbReference>
<evidence type="ECO:0000313" key="8">
    <source>
        <dbReference type="EMBL" id="KPL75275.1"/>
    </source>
</evidence>
<dbReference type="EMBL" id="LGHJ01000015">
    <property type="protein sequence ID" value="KPL75275.1"/>
    <property type="molecule type" value="Genomic_DNA"/>
</dbReference>
<evidence type="ECO:0000256" key="5">
    <source>
        <dbReference type="ARBA" id="ARBA00023163"/>
    </source>
</evidence>
<dbReference type="STRING" id="360411.AC812_09525"/>
<dbReference type="GO" id="GO:0006352">
    <property type="term" value="P:DNA-templated transcription initiation"/>
    <property type="evidence" value="ECO:0007669"/>
    <property type="project" value="InterPro"/>
</dbReference>
<protein>
    <recommendedName>
        <fullName evidence="10">Sigma-70 family RNA polymerase sigma factor</fullName>
    </recommendedName>
</protein>
<evidence type="ECO:0000256" key="2">
    <source>
        <dbReference type="ARBA" id="ARBA00023015"/>
    </source>
</evidence>
<evidence type="ECO:0000259" key="7">
    <source>
        <dbReference type="Pfam" id="PF04545"/>
    </source>
</evidence>
<dbReference type="Pfam" id="PF04545">
    <property type="entry name" value="Sigma70_r4"/>
    <property type="match status" value="1"/>
</dbReference>
<evidence type="ECO:0000313" key="9">
    <source>
        <dbReference type="Proteomes" id="UP000050514"/>
    </source>
</evidence>
<dbReference type="SUPFAM" id="SSF88946">
    <property type="entry name" value="Sigma2 domain of RNA polymerase sigma factors"/>
    <property type="match status" value="1"/>
</dbReference>
<dbReference type="PANTHER" id="PTHR43133">
    <property type="entry name" value="RNA POLYMERASE ECF-TYPE SIGMA FACTO"/>
    <property type="match status" value="1"/>
</dbReference>
<sequence length="191" mass="22197">MTGTPPTAQNRQAQEAAELLRRAKQFEPQALTAIHDALYPQVFRYVSYRVDDPRTCEDITAEVFLRLLKALQKEDLTIDNLRAWLLGTAHHLVQDFYRKSYRHPTTPIEHHEHLPNGHNPAEEAEKNATRHQIRRALRQLTDEQQHVLTLRFSQELSVHETARVMQKSVEAVKVLQYRALAALRRQLERGA</sequence>
<accession>A0A0P6XS23</accession>
<dbReference type="AlphaFoldDB" id="A0A0P6XS23"/>
<dbReference type="InterPro" id="IPR013325">
    <property type="entry name" value="RNA_pol_sigma_r2"/>
</dbReference>
<evidence type="ECO:0008006" key="10">
    <source>
        <dbReference type="Google" id="ProtNLM"/>
    </source>
</evidence>
<dbReference type="CDD" id="cd06171">
    <property type="entry name" value="Sigma70_r4"/>
    <property type="match status" value="1"/>
</dbReference>
<feature type="domain" description="RNA polymerase sigma-70 region 4" evidence="7">
    <location>
        <begin position="136"/>
        <end position="184"/>
    </location>
</feature>
<dbReference type="InterPro" id="IPR007627">
    <property type="entry name" value="RNA_pol_sigma70_r2"/>
</dbReference>
<keyword evidence="5" id="KW-0804">Transcription</keyword>